<feature type="region of interest" description="Disordered" evidence="6">
    <location>
        <begin position="290"/>
        <end position="316"/>
    </location>
</feature>
<keyword evidence="8" id="KW-1185">Reference proteome</keyword>
<dbReference type="GO" id="GO:0005634">
    <property type="term" value="C:nucleus"/>
    <property type="evidence" value="ECO:0007669"/>
    <property type="project" value="TreeGrafter"/>
</dbReference>
<dbReference type="InterPro" id="IPR005034">
    <property type="entry name" value="Dicer_dimerisation"/>
</dbReference>
<dbReference type="AlphaFoldDB" id="A0A5M6BTT5"/>
<dbReference type="EMBL" id="CP144054">
    <property type="protein sequence ID" value="WWD17877.1"/>
    <property type="molecule type" value="Genomic_DNA"/>
</dbReference>
<dbReference type="Pfam" id="PF00636">
    <property type="entry name" value="Ribonuclease_3"/>
    <property type="match status" value="2"/>
</dbReference>
<evidence type="ECO:0000256" key="5">
    <source>
        <dbReference type="ARBA" id="ARBA00022840"/>
    </source>
</evidence>
<dbReference type="CDD" id="cd00593">
    <property type="entry name" value="RIBOc"/>
    <property type="match status" value="2"/>
</dbReference>
<dbReference type="SUPFAM" id="SSF69065">
    <property type="entry name" value="RNase III domain-like"/>
    <property type="match status" value="2"/>
</dbReference>
<keyword evidence="5" id="KW-0067">ATP-binding</keyword>
<dbReference type="GO" id="GO:0030422">
    <property type="term" value="P:siRNA processing"/>
    <property type="evidence" value="ECO:0007669"/>
    <property type="project" value="TreeGrafter"/>
</dbReference>
<evidence type="ECO:0000256" key="2">
    <source>
        <dbReference type="ARBA" id="ARBA00022741"/>
    </source>
</evidence>
<dbReference type="Pfam" id="PF03368">
    <property type="entry name" value="Dicer_dimer"/>
    <property type="match status" value="1"/>
</dbReference>
<gene>
    <name evidence="7" type="ORF">CI109_102321</name>
</gene>
<dbReference type="SMART" id="SM00535">
    <property type="entry name" value="RIBOc"/>
    <property type="match status" value="2"/>
</dbReference>
<feature type="region of interest" description="Disordered" evidence="6">
    <location>
        <begin position="1"/>
        <end position="83"/>
    </location>
</feature>
<dbReference type="Gene3D" id="1.10.1520.10">
    <property type="entry name" value="Ribonuclease III domain"/>
    <property type="match status" value="2"/>
</dbReference>
<dbReference type="GeneID" id="43590644"/>
<keyword evidence="3" id="KW-0378">Hydrolase</keyword>
<evidence type="ECO:0000256" key="3">
    <source>
        <dbReference type="ARBA" id="ARBA00022801"/>
    </source>
</evidence>
<evidence type="ECO:0000313" key="8">
    <source>
        <dbReference type="Proteomes" id="UP000322225"/>
    </source>
</evidence>
<dbReference type="GO" id="GO:0004525">
    <property type="term" value="F:ribonuclease III activity"/>
    <property type="evidence" value="ECO:0007669"/>
    <property type="project" value="InterPro"/>
</dbReference>
<protein>
    <submittedName>
        <fullName evidence="7">Uncharacterized protein</fullName>
    </submittedName>
</protein>
<dbReference type="InterPro" id="IPR038248">
    <property type="entry name" value="Dicer_dimer_sf"/>
</dbReference>
<feature type="region of interest" description="Disordered" evidence="6">
    <location>
        <begin position="102"/>
        <end position="154"/>
    </location>
</feature>
<accession>A0A5M6BTT5</accession>
<evidence type="ECO:0000256" key="6">
    <source>
        <dbReference type="SAM" id="MobiDB-lite"/>
    </source>
</evidence>
<dbReference type="InterPro" id="IPR036389">
    <property type="entry name" value="RNase_III_sf"/>
</dbReference>
<dbReference type="PANTHER" id="PTHR14950">
    <property type="entry name" value="DICER-RELATED"/>
    <property type="match status" value="1"/>
</dbReference>
<keyword evidence="1" id="KW-0677">Repeat</keyword>
<reference evidence="7" key="2">
    <citation type="submission" date="2024-01" db="EMBL/GenBank/DDBJ databases">
        <title>Comparative genomics of Cryptococcus and Kwoniella reveals pathogenesis evolution and contrasting modes of karyotype evolution via chromosome fusion or intercentromeric recombination.</title>
        <authorList>
            <person name="Coelho M.A."/>
            <person name="David-Palma M."/>
            <person name="Shea T."/>
            <person name="Bowers K."/>
            <person name="McGinley-Smith S."/>
            <person name="Mohammad A.W."/>
            <person name="Gnirke A."/>
            <person name="Yurkov A.M."/>
            <person name="Nowrousian M."/>
            <person name="Sun S."/>
            <person name="Cuomo C.A."/>
            <person name="Heitman J."/>
        </authorList>
    </citation>
    <scope>NUCLEOTIDE SEQUENCE</scope>
    <source>
        <strain evidence="7">CBS 12478</strain>
    </source>
</reference>
<proteinExistence type="predicted"/>
<evidence type="ECO:0000313" key="7">
    <source>
        <dbReference type="EMBL" id="WWD17877.1"/>
    </source>
</evidence>
<evidence type="ECO:0000256" key="4">
    <source>
        <dbReference type="ARBA" id="ARBA00022806"/>
    </source>
</evidence>
<dbReference type="InterPro" id="IPR000999">
    <property type="entry name" value="RNase_III_dom"/>
</dbReference>
<dbReference type="RefSeq" id="XP_031859155.1">
    <property type="nucleotide sequence ID" value="XM_032006486.1"/>
</dbReference>
<dbReference type="GO" id="GO:0003723">
    <property type="term" value="F:RNA binding"/>
    <property type="evidence" value="ECO:0007669"/>
    <property type="project" value="UniProtKB-UniRule"/>
</dbReference>
<reference evidence="7" key="1">
    <citation type="submission" date="2017-08" db="EMBL/GenBank/DDBJ databases">
        <authorList>
            <person name="Cuomo C."/>
            <person name="Billmyre B."/>
            <person name="Heitman J."/>
        </authorList>
    </citation>
    <scope>NUCLEOTIDE SEQUENCE</scope>
    <source>
        <strain evidence="7">CBS 12478</strain>
    </source>
</reference>
<dbReference type="PROSITE" id="PS51327">
    <property type="entry name" value="DICER_DSRBF"/>
    <property type="match status" value="1"/>
</dbReference>
<name>A0A5M6BTT5_9TREE</name>
<dbReference type="Proteomes" id="UP000322225">
    <property type="component" value="Chromosome 4"/>
</dbReference>
<dbReference type="GO" id="GO:0004386">
    <property type="term" value="F:helicase activity"/>
    <property type="evidence" value="ECO:0007669"/>
    <property type="project" value="UniProtKB-KW"/>
</dbReference>
<dbReference type="OrthoDB" id="416741at2759"/>
<keyword evidence="2" id="KW-0547">Nucleotide-binding</keyword>
<dbReference type="PANTHER" id="PTHR14950:SF37">
    <property type="entry name" value="ENDORIBONUCLEASE DICER"/>
    <property type="match status" value="1"/>
</dbReference>
<dbReference type="GO" id="GO:0005737">
    <property type="term" value="C:cytoplasm"/>
    <property type="evidence" value="ECO:0007669"/>
    <property type="project" value="TreeGrafter"/>
</dbReference>
<feature type="compositionally biased region" description="Low complexity" evidence="6">
    <location>
        <begin position="103"/>
        <end position="112"/>
    </location>
</feature>
<sequence>MIPKHLDVDCTSTSTRNGPESNGTKGQAYKEKKRKGRELTEGSADKKRKRTQEKERELPPHFEEAEPGRISKQPAGHVGHLPPSSSLSFTLAAGVSAGDTIPTTARATARTTPLGTEYPSTAAHSERPSKSKMKKHSDITVPSQSAEKIMTSDPTPAFPTYTTSTGNVLTFQNAGTFLNHWAQAVGHKQPAFEYTNVFPPDYAPPSTGISKRAAKRRTQAIPVEKDNTKEKEVNPPTGSLRECTIVLPMLGTVRSGVTSAAGGRGWPNKALAKQSVSFEAVKQLLERGEMDGDFRPTPSQLLLPPASKKTADLTTDPLSTKSQSCVRWDQLKAKISDQLPPASAASANPAGIVGVAEHPFHTNPTFWSSCPPLLENSIYATILKLCIDLQRDNDAEEDECRTLCMITSRPIPLFEEQTEVPVKMSVGDQPVVSATMRMIDGGEMKSWDEGRLEQALRFTEKLLRAELQRPYKGSLDQLKWLIVPLKRDFDLSSRAEREGGRVKLKRRDIAWDEIEMVSNGPYSTPFDLTNIDVMRRQCEDAILTNPSEFSRRSYVKRLHTDLTPSSPHPTQPDKTIYEVLLSKQDTLPAPTIANQPIIEAEMTVSPKHGGHVYASANPASRGKTLFLIPELVQRHCISASVFRTASNLPHFSHSLENMLIVQEMNRSSFSSSLDLDLALQATTAPAANDDPKRNYERLEMLGDILLSLITTAHAYLKATKEGINLDKIKVERQIVCSNRSLMSYALKAGLVKYVRSKRFKAKDFTPRDWNVESVVGVTPAKIAMRTSEDGLESRPLGDKVVADVVEALLGAAYLRRKSLDDVISTMHNLKIPIHGLTAWSDLERTLSTPTPVLGKRGANGLEKVKSSEPAYMRFFNTPLSNKVLDYEFKDEKRVTYVLSLDMNDVDRRTNFDRYRMLGNAILNYFVLEYLWDAYPDEGPASLTLMKGARGTDAVRTALALELGLMDILKDGDDQLCRDIERIKKGMRNAKARAETDVKSREEEGGDSRGVHYWHDVPVIQTTSDLVEALLGAITHDSSFNLEPARTLFRNKISPFLEKWCKGPHGGLDQHPKAKMIRWMQARGCTKWRVEKVLGGLGGGEGAIVIVHDQPISRGQGPTPIAAQRKACEIAMRLLKDEKNLESICTCPTLRAENGKKSS</sequence>
<feature type="compositionally biased region" description="Polar residues" evidence="6">
    <location>
        <begin position="10"/>
        <end position="25"/>
    </location>
</feature>
<feature type="compositionally biased region" description="Basic and acidic residues" evidence="6">
    <location>
        <begin position="52"/>
        <end position="69"/>
    </location>
</feature>
<dbReference type="GO" id="GO:0005524">
    <property type="term" value="F:ATP binding"/>
    <property type="evidence" value="ECO:0007669"/>
    <property type="project" value="UniProtKB-KW"/>
</dbReference>
<dbReference type="Gene3D" id="3.30.160.380">
    <property type="entry name" value="Dicer dimerisation domain"/>
    <property type="match status" value="1"/>
</dbReference>
<dbReference type="KEGG" id="ksn:43590644"/>
<dbReference type="PROSITE" id="PS50142">
    <property type="entry name" value="RNASE_3_2"/>
    <property type="match status" value="2"/>
</dbReference>
<keyword evidence="4" id="KW-0347">Helicase</keyword>
<evidence type="ECO:0000256" key="1">
    <source>
        <dbReference type="ARBA" id="ARBA00022737"/>
    </source>
</evidence>
<organism evidence="7 8">
    <name type="scientific">Kwoniella shandongensis</name>
    <dbReference type="NCBI Taxonomy" id="1734106"/>
    <lineage>
        <taxon>Eukaryota</taxon>
        <taxon>Fungi</taxon>
        <taxon>Dikarya</taxon>
        <taxon>Basidiomycota</taxon>
        <taxon>Agaricomycotina</taxon>
        <taxon>Tremellomycetes</taxon>
        <taxon>Tremellales</taxon>
        <taxon>Cryptococcaceae</taxon>
        <taxon>Kwoniella</taxon>
    </lineage>
</organism>